<keyword evidence="2 4" id="KW-0238">DNA-binding</keyword>
<keyword evidence="3" id="KW-0804">Transcription</keyword>
<accession>A0A2U3NQB2</accession>
<evidence type="ECO:0000256" key="2">
    <source>
        <dbReference type="ARBA" id="ARBA00023125"/>
    </source>
</evidence>
<dbReference type="InterPro" id="IPR050109">
    <property type="entry name" value="HTH-type_TetR-like_transc_reg"/>
</dbReference>
<dbReference type="PRINTS" id="PR00455">
    <property type="entry name" value="HTHTETR"/>
</dbReference>
<dbReference type="Pfam" id="PF00440">
    <property type="entry name" value="TetR_N"/>
    <property type="match status" value="1"/>
</dbReference>
<evidence type="ECO:0000313" key="6">
    <source>
        <dbReference type="EMBL" id="SPM33716.1"/>
    </source>
</evidence>
<dbReference type="PANTHER" id="PTHR30055">
    <property type="entry name" value="HTH-TYPE TRANSCRIPTIONAL REGULATOR RUTR"/>
    <property type="match status" value="1"/>
</dbReference>
<dbReference type="PANTHER" id="PTHR30055:SF234">
    <property type="entry name" value="HTH-TYPE TRANSCRIPTIONAL REGULATOR BETI"/>
    <property type="match status" value="1"/>
</dbReference>
<gene>
    <name evidence="6" type="ORF">MRAB57_1520</name>
</gene>
<dbReference type="AlphaFoldDB" id="A0A2U3NQB2"/>
<dbReference type="InterPro" id="IPR001647">
    <property type="entry name" value="HTH_TetR"/>
</dbReference>
<dbReference type="GO" id="GO:0000976">
    <property type="term" value="F:transcription cis-regulatory region binding"/>
    <property type="evidence" value="ECO:0007669"/>
    <property type="project" value="TreeGrafter"/>
</dbReference>
<evidence type="ECO:0000259" key="5">
    <source>
        <dbReference type="PROSITE" id="PS50977"/>
    </source>
</evidence>
<dbReference type="PROSITE" id="PS50977">
    <property type="entry name" value="HTH_TETR_2"/>
    <property type="match status" value="1"/>
</dbReference>
<dbReference type="SUPFAM" id="SSF46689">
    <property type="entry name" value="Homeodomain-like"/>
    <property type="match status" value="1"/>
</dbReference>
<feature type="domain" description="HTH tetR-type" evidence="5">
    <location>
        <begin position="20"/>
        <end position="80"/>
    </location>
</feature>
<evidence type="ECO:0000256" key="3">
    <source>
        <dbReference type="ARBA" id="ARBA00023163"/>
    </source>
</evidence>
<proteinExistence type="predicted"/>
<protein>
    <submittedName>
        <fullName evidence="6">Putative TetR family transcriptional regulator</fullName>
    </submittedName>
</protein>
<dbReference type="GO" id="GO:0003700">
    <property type="term" value="F:DNA-binding transcription factor activity"/>
    <property type="evidence" value="ECO:0007669"/>
    <property type="project" value="TreeGrafter"/>
</dbReference>
<feature type="non-terminal residue" evidence="6">
    <location>
        <position position="1"/>
    </location>
</feature>
<evidence type="ECO:0000313" key="7">
    <source>
        <dbReference type="Proteomes" id="UP000240988"/>
    </source>
</evidence>
<evidence type="ECO:0000256" key="1">
    <source>
        <dbReference type="ARBA" id="ARBA00023015"/>
    </source>
</evidence>
<sequence>VGETEGLPRRVAWRQHGTPADPRAHIIDAASRCLATVGLERTSLTTIANESGVSRQTIYKYFATKDEIIVEALEKEASDASERIMAVARKNTTAAGFVVELLVSAYSEFKRNPAISPVVAVLEGPAARARVLTPDVVATVRHFLEPILSYLPDRESELDEMTETYMRFLLSLLTFESTATRSQDSLRSYLHRVLVPALGLPSESI</sequence>
<name>A0A2U3NQB2_9MYCO</name>
<evidence type="ECO:0000256" key="4">
    <source>
        <dbReference type="PROSITE-ProRule" id="PRU00335"/>
    </source>
</evidence>
<organism evidence="6 7">
    <name type="scientific">Mycobacterium rhizamassiliense</name>
    <dbReference type="NCBI Taxonomy" id="1841860"/>
    <lineage>
        <taxon>Bacteria</taxon>
        <taxon>Bacillati</taxon>
        <taxon>Actinomycetota</taxon>
        <taxon>Actinomycetes</taxon>
        <taxon>Mycobacteriales</taxon>
        <taxon>Mycobacteriaceae</taxon>
        <taxon>Mycobacterium</taxon>
    </lineage>
</organism>
<dbReference type="Gene3D" id="1.10.357.10">
    <property type="entry name" value="Tetracycline Repressor, domain 2"/>
    <property type="match status" value="1"/>
</dbReference>
<keyword evidence="7" id="KW-1185">Reference proteome</keyword>
<dbReference type="EMBL" id="FUFA01000002">
    <property type="protein sequence ID" value="SPM33716.1"/>
    <property type="molecule type" value="Genomic_DNA"/>
</dbReference>
<keyword evidence="1" id="KW-0805">Transcription regulation</keyword>
<feature type="DNA-binding region" description="H-T-H motif" evidence="4">
    <location>
        <begin position="43"/>
        <end position="62"/>
    </location>
</feature>
<dbReference type="Proteomes" id="UP000240988">
    <property type="component" value="Unassembled WGS sequence"/>
</dbReference>
<reference evidence="6 7" key="1">
    <citation type="submission" date="2017-01" db="EMBL/GenBank/DDBJ databases">
        <authorList>
            <consortium name="Urmite Genomes"/>
        </authorList>
    </citation>
    <scope>NUCLEOTIDE SEQUENCE [LARGE SCALE GENOMIC DNA]</scope>
    <source>
        <strain evidence="6 7">AB57</strain>
    </source>
</reference>
<dbReference type="InterPro" id="IPR009057">
    <property type="entry name" value="Homeodomain-like_sf"/>
</dbReference>